<dbReference type="AlphaFoldDB" id="A0AA88IM42"/>
<accession>A0AA88IM42</accession>
<organism evidence="1 2">
    <name type="scientific">Tachysurus vachellii</name>
    <name type="common">Darkbarbel catfish</name>
    <name type="synonym">Pelteobagrus vachellii</name>
    <dbReference type="NCBI Taxonomy" id="175792"/>
    <lineage>
        <taxon>Eukaryota</taxon>
        <taxon>Metazoa</taxon>
        <taxon>Chordata</taxon>
        <taxon>Craniata</taxon>
        <taxon>Vertebrata</taxon>
        <taxon>Euteleostomi</taxon>
        <taxon>Actinopterygii</taxon>
        <taxon>Neopterygii</taxon>
        <taxon>Teleostei</taxon>
        <taxon>Ostariophysi</taxon>
        <taxon>Siluriformes</taxon>
        <taxon>Bagridae</taxon>
        <taxon>Tachysurus</taxon>
    </lineage>
</organism>
<dbReference type="EMBL" id="JAVHJS010000025">
    <property type="protein sequence ID" value="KAK2816500.1"/>
    <property type="molecule type" value="Genomic_DNA"/>
</dbReference>
<gene>
    <name evidence="1" type="ORF">Q7C36_022771</name>
</gene>
<evidence type="ECO:0000313" key="2">
    <source>
        <dbReference type="Proteomes" id="UP001187315"/>
    </source>
</evidence>
<dbReference type="Proteomes" id="UP001187315">
    <property type="component" value="Unassembled WGS sequence"/>
</dbReference>
<comment type="caution">
    <text evidence="1">The sequence shown here is derived from an EMBL/GenBank/DDBJ whole genome shotgun (WGS) entry which is preliminary data.</text>
</comment>
<protein>
    <submittedName>
        <fullName evidence="1">Uncharacterized protein</fullName>
    </submittedName>
</protein>
<evidence type="ECO:0000313" key="1">
    <source>
        <dbReference type="EMBL" id="KAK2816500.1"/>
    </source>
</evidence>
<sequence>MGSVSPVVDIVHTKYKMHSHVFEDTAPLYGPVEDASRQPGGERFLLPVEDVALFPDLAKEAIWPILVELQT</sequence>
<proteinExistence type="predicted"/>
<reference evidence="1" key="1">
    <citation type="submission" date="2023-08" db="EMBL/GenBank/DDBJ databases">
        <title>Pelteobagrus vachellii genome.</title>
        <authorList>
            <person name="Liu H."/>
        </authorList>
    </citation>
    <scope>NUCLEOTIDE SEQUENCE</scope>
    <source>
        <strain evidence="1">PRFRI_2022a</strain>
        <tissue evidence="1">Muscle</tissue>
    </source>
</reference>
<name>A0AA88IM42_TACVA</name>
<keyword evidence="2" id="KW-1185">Reference proteome</keyword>